<dbReference type="GO" id="GO:0005737">
    <property type="term" value="C:cytoplasm"/>
    <property type="evidence" value="ECO:0000318"/>
    <property type="project" value="GO_Central"/>
</dbReference>
<dbReference type="InParanoid" id="A7T5T9"/>
<feature type="non-terminal residue" evidence="4">
    <location>
        <position position="414"/>
    </location>
</feature>
<evidence type="ECO:0000259" key="3">
    <source>
        <dbReference type="PROSITE" id="PS50010"/>
    </source>
</evidence>
<evidence type="ECO:0000256" key="1">
    <source>
        <dbReference type="SAM" id="MobiDB-lite"/>
    </source>
</evidence>
<feature type="domain" description="PH" evidence="2">
    <location>
        <begin position="304"/>
        <end position="413"/>
    </location>
</feature>
<dbReference type="AlphaFoldDB" id="A7T5T9"/>
<accession>A7T5T9</accession>
<reference evidence="4 5" key="1">
    <citation type="journal article" date="2007" name="Science">
        <title>Sea anemone genome reveals ancestral eumetazoan gene repertoire and genomic organization.</title>
        <authorList>
            <person name="Putnam N.H."/>
            <person name="Srivastava M."/>
            <person name="Hellsten U."/>
            <person name="Dirks B."/>
            <person name="Chapman J."/>
            <person name="Salamov A."/>
            <person name="Terry A."/>
            <person name="Shapiro H."/>
            <person name="Lindquist E."/>
            <person name="Kapitonov V.V."/>
            <person name="Jurka J."/>
            <person name="Genikhovich G."/>
            <person name="Grigoriev I.V."/>
            <person name="Lucas S.M."/>
            <person name="Steele R.E."/>
            <person name="Finnerty J.R."/>
            <person name="Technau U."/>
            <person name="Martindale M.Q."/>
            <person name="Rokhsar D.S."/>
        </authorList>
    </citation>
    <scope>NUCLEOTIDE SEQUENCE [LARGE SCALE GENOMIC DNA]</scope>
    <source>
        <strain evidence="5">CH2 X CH6</strain>
    </source>
</reference>
<dbReference type="InterPro" id="IPR000219">
    <property type="entry name" value="DH_dom"/>
</dbReference>
<dbReference type="SMART" id="SM00233">
    <property type="entry name" value="PH"/>
    <property type="match status" value="1"/>
</dbReference>
<dbReference type="STRING" id="45351.A7T5T9"/>
<dbReference type="SUPFAM" id="SSF48065">
    <property type="entry name" value="DBL homology domain (DH-domain)"/>
    <property type="match status" value="1"/>
</dbReference>
<feature type="compositionally biased region" description="Basic and acidic residues" evidence="1">
    <location>
        <begin position="83"/>
        <end position="93"/>
    </location>
</feature>
<feature type="compositionally biased region" description="Basic and acidic residues" evidence="1">
    <location>
        <begin position="117"/>
        <end position="132"/>
    </location>
</feature>
<dbReference type="eggNOG" id="KOG1729">
    <property type="taxonomic scope" value="Eukaryota"/>
</dbReference>
<dbReference type="PROSITE" id="PS50010">
    <property type="entry name" value="DH_2"/>
    <property type="match status" value="1"/>
</dbReference>
<dbReference type="PROSITE" id="PS50003">
    <property type="entry name" value="PH_DOMAIN"/>
    <property type="match status" value="1"/>
</dbReference>
<dbReference type="Gene3D" id="2.30.29.30">
    <property type="entry name" value="Pleckstrin-homology domain (PH domain)/Phosphotyrosine-binding domain (PTB)"/>
    <property type="match status" value="1"/>
</dbReference>
<dbReference type="EMBL" id="DS471291">
    <property type="protein sequence ID" value="EDO28671.1"/>
    <property type="molecule type" value="Genomic_DNA"/>
</dbReference>
<sequence length="414" mass="46097">LSLEKEHISALDDEELPAPKRSSVVLTSRPGSRKDSAPPKPPRSRGTSVSIDEKLEAENPLSENKLREEKPATPEAPPRRLTVNKEDEEKTKSTEAVSPKPKRPAPPRPTVPSQGRSEGDKIQAEGDKDAVKPSRPAPPAPRRPPPPAVKQDGEKEVLPVLLKGDSTDSESDDEGLPVSAPKPTGPPKKKTYHITHEILSTERTFVEALRLAYEASKKCKGLMLNSFMLKPVQRIPSYRLLLIDYLKHLPPESAEYQDIKGIYQTGKSLEALPQRHARAHIFPAPVGGNQYKLRETLPLLGMKEFIKQGNLLKLCRKDMQERTFFLLTDVLLYTAPVGGNQYKLRETLPLLGMKDVVAQETIPVLGYEVEEMRKSGDDIEFQLRHAGLQPIHFKAENEASALRWTEGLKKASTI</sequence>
<dbReference type="HOGENOM" id="CLU_664490_0_0_1"/>
<dbReference type="Proteomes" id="UP000001593">
    <property type="component" value="Unassembled WGS sequence"/>
</dbReference>
<dbReference type="Pfam" id="PF00169">
    <property type="entry name" value="PH"/>
    <property type="match status" value="1"/>
</dbReference>
<dbReference type="Pfam" id="PF00621">
    <property type="entry name" value="RhoGEF"/>
    <property type="match status" value="1"/>
</dbReference>
<keyword evidence="5" id="KW-1185">Reference proteome</keyword>
<dbReference type="InterPro" id="IPR011993">
    <property type="entry name" value="PH-like_dom_sf"/>
</dbReference>
<feature type="domain" description="DH" evidence="3">
    <location>
        <begin position="197"/>
        <end position="260"/>
    </location>
</feature>
<dbReference type="Gene3D" id="1.20.900.10">
    <property type="entry name" value="Dbl homology (DH) domain"/>
    <property type="match status" value="1"/>
</dbReference>
<dbReference type="PhylomeDB" id="A7T5T9"/>
<dbReference type="PANTHER" id="PTHR12673:SF267">
    <property type="entry name" value="PROTEIN CBG10230"/>
    <property type="match status" value="1"/>
</dbReference>
<evidence type="ECO:0000313" key="5">
    <source>
        <dbReference type="Proteomes" id="UP000001593"/>
    </source>
</evidence>
<dbReference type="GO" id="GO:0005085">
    <property type="term" value="F:guanyl-nucleotide exchange factor activity"/>
    <property type="evidence" value="ECO:0000318"/>
    <property type="project" value="GO_Central"/>
</dbReference>
<evidence type="ECO:0000313" key="4">
    <source>
        <dbReference type="EMBL" id="EDO28671.1"/>
    </source>
</evidence>
<gene>
    <name evidence="4" type="ORF">NEMVEDRAFT_v1g222726</name>
</gene>
<protein>
    <submittedName>
        <fullName evidence="4">Uncharacterized protein</fullName>
    </submittedName>
</protein>
<feature type="compositionally biased region" description="Pro residues" evidence="1">
    <location>
        <begin position="135"/>
        <end position="148"/>
    </location>
</feature>
<evidence type="ECO:0000259" key="2">
    <source>
        <dbReference type="PROSITE" id="PS50003"/>
    </source>
</evidence>
<dbReference type="InterPro" id="IPR001849">
    <property type="entry name" value="PH_domain"/>
</dbReference>
<name>A7T5T9_NEMVE</name>
<dbReference type="InterPro" id="IPR035899">
    <property type="entry name" value="DBL_dom_sf"/>
</dbReference>
<dbReference type="PANTHER" id="PTHR12673">
    <property type="entry name" value="FACIOGENITAL DYSPLASIA PROTEIN"/>
    <property type="match status" value="1"/>
</dbReference>
<feature type="compositionally biased region" description="Basic and acidic residues" evidence="1">
    <location>
        <begin position="1"/>
        <end position="10"/>
    </location>
</feature>
<feature type="region of interest" description="Disordered" evidence="1">
    <location>
        <begin position="1"/>
        <end position="190"/>
    </location>
</feature>
<proteinExistence type="predicted"/>
<dbReference type="SUPFAM" id="SSF50729">
    <property type="entry name" value="PH domain-like"/>
    <property type="match status" value="1"/>
</dbReference>
<dbReference type="InterPro" id="IPR051092">
    <property type="entry name" value="FYVE_RhoGEF_PH"/>
</dbReference>
<organism evidence="4 5">
    <name type="scientific">Nematostella vectensis</name>
    <name type="common">Starlet sea anemone</name>
    <dbReference type="NCBI Taxonomy" id="45351"/>
    <lineage>
        <taxon>Eukaryota</taxon>
        <taxon>Metazoa</taxon>
        <taxon>Cnidaria</taxon>
        <taxon>Anthozoa</taxon>
        <taxon>Hexacorallia</taxon>
        <taxon>Actiniaria</taxon>
        <taxon>Edwardsiidae</taxon>
        <taxon>Nematostella</taxon>
    </lineage>
</organism>